<protein>
    <recommendedName>
        <fullName evidence="2">UBA domain-containing protein</fullName>
    </recommendedName>
</protein>
<dbReference type="PROSITE" id="PS50030">
    <property type="entry name" value="UBA"/>
    <property type="match status" value="1"/>
</dbReference>
<feature type="compositionally biased region" description="Low complexity" evidence="1">
    <location>
        <begin position="609"/>
        <end position="621"/>
    </location>
</feature>
<sequence>MSPASKSKSGPKQAAKAIKEQPQISFKPSHVPSDGGDGAPASGNNPVVDALNTLDLSPSAPLKMQQSNGQIRTIDDTEDLSLSPTSTRNDYDSASNNDSCSGESEDQKEKMPPSTASRSGSAPVPCLGAEKREKIRLKNEKKHQRQREKRAKELHMRCTEYLQSWKVEALGQQLVAMGFPSERATVALILNEGCLEESVAWLLQQGEENNKQQVVANIEEDGGANLKVDISSELARIADLEIKLGCSKQEVERAVVYCQGDLDKAEDTLKARMQQSIAATTHPKMEESDPSTSNSKQEVSSGVPMARNQVNGVASHNQGVDRRNLSCTESMVAEYVLQEAVNRKPESLRRMHLQQDWVTTQIAAASAADKRWTNEVKVNFQEALKEPVKVMQRPQSIMTANQSFQSTITSFGASSFTPTRRYPSGIYSMDTIAVNGGFGHNLPGMDLNGLYSTDTVAMNGGLGHYLPSTDLNGSSSLHLQSQCHYQPFASNAAEFSTVRRTEPGSFRNSVQSSLSSLLAAPSSLGLFSGLGSLASSGKSSTIDWTNGASMPQCDYASVDWSLDLTSLRPLLKAYPSLDTMSVGGKAAARPKMGGGDCVAGSQDAGGVIASRSSSSAVSRRT</sequence>
<dbReference type="Proteomes" id="UP001140949">
    <property type="component" value="Unassembled WGS sequence"/>
</dbReference>
<reference evidence="3" key="1">
    <citation type="journal article" date="2023" name="GigaByte">
        <title>Genome assembly of the bearded iris, Iris pallida Lam.</title>
        <authorList>
            <person name="Bruccoleri R.E."/>
            <person name="Oakeley E.J."/>
            <person name="Faust A.M.E."/>
            <person name="Altorfer M."/>
            <person name="Dessus-Babus S."/>
            <person name="Burckhardt D."/>
            <person name="Oertli M."/>
            <person name="Naumann U."/>
            <person name="Petersen F."/>
            <person name="Wong J."/>
        </authorList>
    </citation>
    <scope>NUCLEOTIDE SEQUENCE</scope>
    <source>
        <strain evidence="3">GSM-AAB239-AS_SAM_17_03QT</strain>
    </source>
</reference>
<feature type="region of interest" description="Disordered" evidence="1">
    <location>
        <begin position="600"/>
        <end position="621"/>
    </location>
</feature>
<dbReference type="EMBL" id="JANAVB010027195">
    <property type="protein sequence ID" value="KAJ6818591.1"/>
    <property type="molecule type" value="Genomic_DNA"/>
</dbReference>
<dbReference type="AlphaFoldDB" id="A0AAX6FRI1"/>
<feature type="compositionally biased region" description="Basic and acidic residues" evidence="1">
    <location>
        <begin position="129"/>
        <end position="138"/>
    </location>
</feature>
<keyword evidence="4" id="KW-1185">Reference proteome</keyword>
<organism evidence="3 4">
    <name type="scientific">Iris pallida</name>
    <name type="common">Sweet iris</name>
    <dbReference type="NCBI Taxonomy" id="29817"/>
    <lineage>
        <taxon>Eukaryota</taxon>
        <taxon>Viridiplantae</taxon>
        <taxon>Streptophyta</taxon>
        <taxon>Embryophyta</taxon>
        <taxon>Tracheophyta</taxon>
        <taxon>Spermatophyta</taxon>
        <taxon>Magnoliopsida</taxon>
        <taxon>Liliopsida</taxon>
        <taxon>Asparagales</taxon>
        <taxon>Iridaceae</taxon>
        <taxon>Iridoideae</taxon>
        <taxon>Irideae</taxon>
        <taxon>Iris</taxon>
    </lineage>
</organism>
<feature type="domain" description="UBA" evidence="2">
    <location>
        <begin position="172"/>
        <end position="205"/>
    </location>
</feature>
<dbReference type="InterPro" id="IPR015940">
    <property type="entry name" value="UBA"/>
</dbReference>
<feature type="compositionally biased region" description="Polar residues" evidence="1">
    <location>
        <begin position="80"/>
        <end position="102"/>
    </location>
</feature>
<dbReference type="PANTHER" id="PTHR35294:SF1">
    <property type="entry name" value="OS05G0409000 PROTEIN"/>
    <property type="match status" value="1"/>
</dbReference>
<gene>
    <name evidence="3" type="ORF">M6B38_406645</name>
</gene>
<feature type="compositionally biased region" description="Basic residues" evidence="1">
    <location>
        <begin position="139"/>
        <end position="149"/>
    </location>
</feature>
<proteinExistence type="predicted"/>
<feature type="region of interest" description="Disordered" evidence="1">
    <location>
        <begin position="278"/>
        <end position="303"/>
    </location>
</feature>
<dbReference type="InterPro" id="IPR009060">
    <property type="entry name" value="UBA-like_sf"/>
</dbReference>
<evidence type="ECO:0000256" key="1">
    <source>
        <dbReference type="SAM" id="MobiDB-lite"/>
    </source>
</evidence>
<feature type="compositionally biased region" description="Polar residues" evidence="1">
    <location>
        <begin position="1"/>
        <end position="10"/>
    </location>
</feature>
<accession>A0AAX6FRI1</accession>
<feature type="compositionally biased region" description="Polar residues" evidence="1">
    <location>
        <begin position="290"/>
        <end position="300"/>
    </location>
</feature>
<dbReference type="Gene3D" id="1.10.8.10">
    <property type="entry name" value="DNA helicase RuvA subunit, C-terminal domain"/>
    <property type="match status" value="1"/>
</dbReference>
<name>A0AAX6FRI1_IRIPA</name>
<dbReference type="PANTHER" id="PTHR35294">
    <property type="entry name" value="UBIQUITIN-ASSOCIATED/TRANSLATION ELONGATION FACTOR EF1B PROTEIN"/>
    <property type="match status" value="1"/>
</dbReference>
<reference evidence="3" key="2">
    <citation type="submission" date="2023-04" db="EMBL/GenBank/DDBJ databases">
        <authorList>
            <person name="Bruccoleri R.E."/>
            <person name="Oakeley E.J."/>
            <person name="Faust A.-M."/>
            <person name="Dessus-Babus S."/>
            <person name="Altorfer M."/>
            <person name="Burckhardt D."/>
            <person name="Oertli M."/>
            <person name="Naumann U."/>
            <person name="Petersen F."/>
            <person name="Wong J."/>
        </authorList>
    </citation>
    <scope>NUCLEOTIDE SEQUENCE</scope>
    <source>
        <strain evidence="3">GSM-AAB239-AS_SAM_17_03QT</strain>
        <tissue evidence="3">Leaf</tissue>
    </source>
</reference>
<dbReference type="SUPFAM" id="SSF46934">
    <property type="entry name" value="UBA-like"/>
    <property type="match status" value="1"/>
</dbReference>
<evidence type="ECO:0000313" key="3">
    <source>
        <dbReference type="EMBL" id="KAJ6818591.1"/>
    </source>
</evidence>
<feature type="region of interest" description="Disordered" evidence="1">
    <location>
        <begin position="1"/>
        <end position="151"/>
    </location>
</feature>
<evidence type="ECO:0000259" key="2">
    <source>
        <dbReference type="PROSITE" id="PS50030"/>
    </source>
</evidence>
<comment type="caution">
    <text evidence="3">The sequence shown here is derived from an EMBL/GenBank/DDBJ whole genome shotgun (WGS) entry which is preliminary data.</text>
</comment>
<evidence type="ECO:0000313" key="4">
    <source>
        <dbReference type="Proteomes" id="UP001140949"/>
    </source>
</evidence>